<feature type="transmembrane region" description="Helical" evidence="8">
    <location>
        <begin position="53"/>
        <end position="75"/>
    </location>
</feature>
<evidence type="ECO:0000256" key="1">
    <source>
        <dbReference type="ARBA" id="ARBA00004236"/>
    </source>
</evidence>
<evidence type="ECO:0000313" key="10">
    <source>
        <dbReference type="EMBL" id="RYC51865.1"/>
    </source>
</evidence>
<evidence type="ECO:0000256" key="4">
    <source>
        <dbReference type="ARBA" id="ARBA00022741"/>
    </source>
</evidence>
<dbReference type="RefSeq" id="WP_129653428.1">
    <property type="nucleotide sequence ID" value="NZ_ML142908.1"/>
</dbReference>
<keyword evidence="2" id="KW-1003">Cell membrane</keyword>
<keyword evidence="5 8" id="KW-1133">Transmembrane helix</keyword>
<dbReference type="GO" id="GO:0005886">
    <property type="term" value="C:plasma membrane"/>
    <property type="evidence" value="ECO:0007669"/>
    <property type="project" value="UniProtKB-SubCell"/>
</dbReference>
<feature type="domain" description="Pycsar effector protein" evidence="9">
    <location>
        <begin position="5"/>
        <end position="167"/>
    </location>
</feature>
<gene>
    <name evidence="10" type="ORF">DN53_08225</name>
</gene>
<evidence type="ECO:0000256" key="8">
    <source>
        <dbReference type="SAM" id="Phobius"/>
    </source>
</evidence>
<dbReference type="InterPro" id="IPR043760">
    <property type="entry name" value="PycTM_dom"/>
</dbReference>
<keyword evidence="6" id="KW-0051">Antiviral defense</keyword>
<accession>A0A444VM57</accession>
<dbReference type="EMBL" id="JJMP01000003">
    <property type="protein sequence ID" value="RYC51865.1"/>
    <property type="molecule type" value="Genomic_DNA"/>
</dbReference>
<keyword evidence="11" id="KW-1185">Reference proteome</keyword>
<evidence type="ECO:0000256" key="3">
    <source>
        <dbReference type="ARBA" id="ARBA00022692"/>
    </source>
</evidence>
<evidence type="ECO:0000259" key="9">
    <source>
        <dbReference type="Pfam" id="PF18967"/>
    </source>
</evidence>
<protein>
    <recommendedName>
        <fullName evidence="9">Pycsar effector protein domain-containing protein</fullName>
    </recommendedName>
</protein>
<reference evidence="10 11" key="1">
    <citation type="submission" date="2014-04" db="EMBL/GenBank/DDBJ databases">
        <title>Whole genome of Muricauda olearia.</title>
        <authorList>
            <person name="Zhang X.-H."/>
            <person name="Tang K."/>
        </authorList>
    </citation>
    <scope>NUCLEOTIDE SEQUENCE [LARGE SCALE GENOMIC DNA]</scope>
    <source>
        <strain evidence="10 11">Th120</strain>
    </source>
</reference>
<comment type="subcellular location">
    <subcellularLocation>
        <location evidence="1">Cell membrane</location>
    </subcellularLocation>
</comment>
<organism evidence="10 11">
    <name type="scientific">Flagellimonas olearia</name>
    <dbReference type="NCBI Taxonomy" id="552546"/>
    <lineage>
        <taxon>Bacteria</taxon>
        <taxon>Pseudomonadati</taxon>
        <taxon>Bacteroidota</taxon>
        <taxon>Flavobacteriia</taxon>
        <taxon>Flavobacteriales</taxon>
        <taxon>Flavobacteriaceae</taxon>
        <taxon>Flagellimonas</taxon>
    </lineage>
</organism>
<dbReference type="Proteomes" id="UP000290261">
    <property type="component" value="Unassembled WGS sequence"/>
</dbReference>
<feature type="transmembrane region" description="Helical" evidence="8">
    <location>
        <begin position="21"/>
        <end position="41"/>
    </location>
</feature>
<comment type="caution">
    <text evidence="10">The sequence shown here is derived from an EMBL/GenBank/DDBJ whole genome shotgun (WGS) entry which is preliminary data.</text>
</comment>
<keyword evidence="7 8" id="KW-0472">Membrane</keyword>
<proteinExistence type="predicted"/>
<evidence type="ECO:0000256" key="2">
    <source>
        <dbReference type="ARBA" id="ARBA00022475"/>
    </source>
</evidence>
<feature type="transmembrane region" description="Helical" evidence="8">
    <location>
        <begin position="145"/>
        <end position="169"/>
    </location>
</feature>
<sequence length="173" mass="19881">MNSTLLEIFYNTKDWLKFAEAKNAMLIAFNGASIYGVAQLFDIDFFDESKFWTVYLTAVILFLVVSTITCLTSFVPRLRFLYLSIVPEKMEDNIFFFENLKDMSEEKILKCLTEKGASDTFTEIDKDLANQIQSLAKVASTKYSLFLVAVWITVIAYASPVVAFILWLYNHNK</sequence>
<keyword evidence="3 8" id="KW-0812">Transmembrane</keyword>
<evidence type="ECO:0000256" key="6">
    <source>
        <dbReference type="ARBA" id="ARBA00023118"/>
    </source>
</evidence>
<dbReference type="Pfam" id="PF18967">
    <property type="entry name" value="PycTM"/>
    <property type="match status" value="1"/>
</dbReference>
<dbReference type="GO" id="GO:0051607">
    <property type="term" value="P:defense response to virus"/>
    <property type="evidence" value="ECO:0007669"/>
    <property type="project" value="UniProtKB-KW"/>
</dbReference>
<dbReference type="GO" id="GO:0000166">
    <property type="term" value="F:nucleotide binding"/>
    <property type="evidence" value="ECO:0007669"/>
    <property type="project" value="UniProtKB-KW"/>
</dbReference>
<evidence type="ECO:0000256" key="5">
    <source>
        <dbReference type="ARBA" id="ARBA00022989"/>
    </source>
</evidence>
<evidence type="ECO:0000313" key="11">
    <source>
        <dbReference type="Proteomes" id="UP000290261"/>
    </source>
</evidence>
<evidence type="ECO:0000256" key="7">
    <source>
        <dbReference type="ARBA" id="ARBA00023136"/>
    </source>
</evidence>
<name>A0A444VM57_9FLAO</name>
<keyword evidence="4" id="KW-0547">Nucleotide-binding</keyword>
<dbReference type="AlphaFoldDB" id="A0A444VM57"/>